<keyword evidence="2" id="KW-0808">Transferase</keyword>
<dbReference type="CDD" id="cd04301">
    <property type="entry name" value="NAT_SF"/>
    <property type="match status" value="1"/>
</dbReference>
<dbReference type="OrthoDB" id="5355033at2"/>
<evidence type="ECO:0000313" key="2">
    <source>
        <dbReference type="EMBL" id="PWQ95562.1"/>
    </source>
</evidence>
<dbReference type="InterPro" id="IPR000182">
    <property type="entry name" value="GNAT_dom"/>
</dbReference>
<feature type="domain" description="N-acetyltransferase" evidence="1">
    <location>
        <begin position="1"/>
        <end position="154"/>
    </location>
</feature>
<protein>
    <submittedName>
        <fullName evidence="2">Histone acetyltransferase</fullName>
    </submittedName>
</protein>
<dbReference type="GO" id="GO:0016747">
    <property type="term" value="F:acyltransferase activity, transferring groups other than amino-acyl groups"/>
    <property type="evidence" value="ECO:0007669"/>
    <property type="project" value="InterPro"/>
</dbReference>
<evidence type="ECO:0000313" key="3">
    <source>
        <dbReference type="Proteomes" id="UP000245506"/>
    </source>
</evidence>
<dbReference type="Pfam" id="PF13673">
    <property type="entry name" value="Acetyltransf_10"/>
    <property type="match status" value="1"/>
</dbReference>
<proteinExistence type="predicted"/>
<dbReference type="PANTHER" id="PTHR43451">
    <property type="entry name" value="ACETYLTRANSFERASE (GNAT) FAMILY PROTEIN"/>
    <property type="match status" value="1"/>
</dbReference>
<comment type="caution">
    <text evidence="2">The sequence shown here is derived from an EMBL/GenBank/DDBJ whole genome shotgun (WGS) entry which is preliminary data.</text>
</comment>
<keyword evidence="3" id="KW-1185">Reference proteome</keyword>
<gene>
    <name evidence="2" type="ORF">DKT75_12095</name>
</gene>
<dbReference type="InterPro" id="IPR052564">
    <property type="entry name" value="N-acetyltrans/Recomb-assoc"/>
</dbReference>
<organism evidence="2 3">
    <name type="scientific">Leucothrix arctica</name>
    <dbReference type="NCBI Taxonomy" id="1481894"/>
    <lineage>
        <taxon>Bacteria</taxon>
        <taxon>Pseudomonadati</taxon>
        <taxon>Pseudomonadota</taxon>
        <taxon>Gammaproteobacteria</taxon>
        <taxon>Thiotrichales</taxon>
        <taxon>Thiotrichaceae</taxon>
        <taxon>Leucothrix</taxon>
    </lineage>
</organism>
<dbReference type="Gene3D" id="3.40.630.30">
    <property type="match status" value="1"/>
</dbReference>
<dbReference type="PROSITE" id="PS51186">
    <property type="entry name" value="GNAT"/>
    <property type="match status" value="1"/>
</dbReference>
<evidence type="ECO:0000259" key="1">
    <source>
        <dbReference type="PROSITE" id="PS51186"/>
    </source>
</evidence>
<dbReference type="EMBL" id="QGKL01000033">
    <property type="protein sequence ID" value="PWQ95562.1"/>
    <property type="molecule type" value="Genomic_DNA"/>
</dbReference>
<name>A0A317CH30_9GAMM</name>
<accession>A0A317CH30</accession>
<dbReference type="SUPFAM" id="SSF55729">
    <property type="entry name" value="Acyl-CoA N-acyltransferases (Nat)"/>
    <property type="match status" value="1"/>
</dbReference>
<dbReference type="PANTHER" id="PTHR43451:SF1">
    <property type="entry name" value="ACETYLTRANSFERASE"/>
    <property type="match status" value="1"/>
</dbReference>
<sequence length="156" mass="18232">MEIKNYTSDMARQVTDVFYESVHGIDSSIYSDAQKNAWAQLPRQYDSWVMRLMFKQPYVAMVGEQMVGFIELDPGGHIDCMYTLPDFQRQGIGSALYEHLLEEAVKKRMKRLYVEASFVARPFFEGKGFNLVEENKVEREGEIITNFTMERHLQEL</sequence>
<dbReference type="InterPro" id="IPR016181">
    <property type="entry name" value="Acyl_CoA_acyltransferase"/>
</dbReference>
<dbReference type="AlphaFoldDB" id="A0A317CH30"/>
<dbReference type="Proteomes" id="UP000245506">
    <property type="component" value="Unassembled WGS sequence"/>
</dbReference>
<reference evidence="2 3" key="1">
    <citation type="submission" date="2018-05" db="EMBL/GenBank/DDBJ databases">
        <title>Leucothrix arctica sp. nov., isolated from Arctic seawater.</title>
        <authorList>
            <person name="Choi A."/>
            <person name="Baek K."/>
        </authorList>
    </citation>
    <scope>NUCLEOTIDE SEQUENCE [LARGE SCALE GENOMIC DNA]</scope>
    <source>
        <strain evidence="2 3">IMCC9719</strain>
    </source>
</reference>